<keyword evidence="6" id="KW-0143">Chaperone</keyword>
<comment type="caution">
    <text evidence="12">The sequence shown here is derived from an EMBL/GenBank/DDBJ whole genome shotgun (WGS) entry which is preliminary data.</text>
</comment>
<dbReference type="GO" id="GO:0003755">
    <property type="term" value="F:peptidyl-prolyl cis-trans isomerase activity"/>
    <property type="evidence" value="ECO:0007669"/>
    <property type="project" value="UniProtKB-UniRule"/>
</dbReference>
<evidence type="ECO:0000256" key="7">
    <source>
        <dbReference type="ARBA" id="ARBA00023235"/>
    </source>
</evidence>
<dbReference type="PANTHER" id="PTHR47861:SF3">
    <property type="entry name" value="FKBP-TYPE PEPTIDYL-PROLYL CIS-TRANS ISOMERASE SLYD"/>
    <property type="match status" value="1"/>
</dbReference>
<dbReference type="EMBL" id="BSDR01000001">
    <property type="protein sequence ID" value="GLI34400.1"/>
    <property type="molecule type" value="Genomic_DNA"/>
</dbReference>
<reference evidence="12" key="1">
    <citation type="submission" date="2022-12" db="EMBL/GenBank/DDBJ databases">
        <title>Reference genome sequencing for broad-spectrum identification of bacterial and archaeal isolates by mass spectrometry.</title>
        <authorList>
            <person name="Sekiguchi Y."/>
            <person name="Tourlousse D.M."/>
        </authorList>
    </citation>
    <scope>NUCLEOTIDE SEQUENCE</scope>
    <source>
        <strain evidence="12">ASRB1</strain>
    </source>
</reference>
<keyword evidence="5 9" id="KW-0697">Rotamase</keyword>
<accession>A0A9W6FTN9</accession>
<dbReference type="AlphaFoldDB" id="A0A9W6FTN9"/>
<dbReference type="EC" id="5.2.1.8" evidence="10"/>
<comment type="subcellular location">
    <subcellularLocation>
        <location evidence="2">Cytoplasm</location>
    </subcellularLocation>
</comment>
<feature type="domain" description="PPIase FKBP-type" evidence="11">
    <location>
        <begin position="6"/>
        <end position="90"/>
    </location>
</feature>
<proteinExistence type="inferred from homology"/>
<dbReference type="GO" id="GO:0005737">
    <property type="term" value="C:cytoplasm"/>
    <property type="evidence" value="ECO:0007669"/>
    <property type="project" value="UniProtKB-SubCell"/>
</dbReference>
<dbReference type="RefSeq" id="WP_281793652.1">
    <property type="nucleotide sequence ID" value="NZ_BSDR01000001.1"/>
</dbReference>
<dbReference type="Proteomes" id="UP001144372">
    <property type="component" value="Unassembled WGS sequence"/>
</dbReference>
<evidence type="ECO:0000256" key="8">
    <source>
        <dbReference type="ARBA" id="ARBA00037071"/>
    </source>
</evidence>
<dbReference type="PROSITE" id="PS50059">
    <property type="entry name" value="FKBP_PPIASE"/>
    <property type="match status" value="1"/>
</dbReference>
<evidence type="ECO:0000256" key="10">
    <source>
        <dbReference type="RuleBase" id="RU003915"/>
    </source>
</evidence>
<evidence type="ECO:0000313" key="12">
    <source>
        <dbReference type="EMBL" id="GLI34400.1"/>
    </source>
</evidence>
<evidence type="ECO:0000256" key="9">
    <source>
        <dbReference type="PROSITE-ProRule" id="PRU00277"/>
    </source>
</evidence>
<evidence type="ECO:0000256" key="1">
    <source>
        <dbReference type="ARBA" id="ARBA00000971"/>
    </source>
</evidence>
<organism evidence="12 13">
    <name type="scientific">Desulforhabdus amnigena</name>
    <dbReference type="NCBI Taxonomy" id="40218"/>
    <lineage>
        <taxon>Bacteria</taxon>
        <taxon>Pseudomonadati</taxon>
        <taxon>Thermodesulfobacteriota</taxon>
        <taxon>Syntrophobacteria</taxon>
        <taxon>Syntrophobacterales</taxon>
        <taxon>Syntrophobacteraceae</taxon>
        <taxon>Desulforhabdus</taxon>
    </lineage>
</organism>
<sequence>MEIGKDMFVILEYTVRLKDGSYVKGEGTPVSLNFISGYDQILPSLEKRLVGLELGAETDFIIPAREAFGEHDKNQVRRKSFKEFPEGRSLEVGKWVVATNSETQAQYGYYVKEKTDDEVVLDYNHPLAGKDLYYHVKVVHLRPASKEELKEIRPCEHADEEEESRAVSLQ</sequence>
<protein>
    <recommendedName>
        <fullName evidence="10">Peptidyl-prolyl cis-trans isomerase</fullName>
        <ecNumber evidence="10">5.2.1.8</ecNumber>
    </recommendedName>
</protein>
<gene>
    <name evidence="12" type="ORF">DAMNIGENAA_18330</name>
</gene>
<evidence type="ECO:0000256" key="4">
    <source>
        <dbReference type="ARBA" id="ARBA00022490"/>
    </source>
</evidence>
<evidence type="ECO:0000256" key="2">
    <source>
        <dbReference type="ARBA" id="ARBA00004496"/>
    </source>
</evidence>
<evidence type="ECO:0000259" key="11">
    <source>
        <dbReference type="PROSITE" id="PS50059"/>
    </source>
</evidence>
<evidence type="ECO:0000313" key="13">
    <source>
        <dbReference type="Proteomes" id="UP001144372"/>
    </source>
</evidence>
<evidence type="ECO:0000256" key="6">
    <source>
        <dbReference type="ARBA" id="ARBA00023186"/>
    </source>
</evidence>
<evidence type="ECO:0000256" key="5">
    <source>
        <dbReference type="ARBA" id="ARBA00023110"/>
    </source>
</evidence>
<comment type="function">
    <text evidence="8">Also involved in hydrogenase metallocenter assembly, probably by participating in the nickel insertion step. This function in hydrogenase biosynthesis requires chaperone activity and the presence of the metal-binding domain, but not PPIase activity.</text>
</comment>
<name>A0A9W6FTN9_9BACT</name>
<keyword evidence="13" id="KW-1185">Reference proteome</keyword>
<dbReference type="PANTHER" id="PTHR47861">
    <property type="entry name" value="FKBP-TYPE PEPTIDYL-PROLYL CIS-TRANS ISOMERASE SLYD"/>
    <property type="match status" value="1"/>
</dbReference>
<keyword evidence="7 9" id="KW-0413">Isomerase</keyword>
<comment type="catalytic activity">
    <reaction evidence="1 9 10">
        <text>[protein]-peptidylproline (omega=180) = [protein]-peptidylproline (omega=0)</text>
        <dbReference type="Rhea" id="RHEA:16237"/>
        <dbReference type="Rhea" id="RHEA-COMP:10747"/>
        <dbReference type="Rhea" id="RHEA-COMP:10748"/>
        <dbReference type="ChEBI" id="CHEBI:83833"/>
        <dbReference type="ChEBI" id="CHEBI:83834"/>
        <dbReference type="EC" id="5.2.1.8"/>
    </reaction>
</comment>
<dbReference type="GO" id="GO:0042026">
    <property type="term" value="P:protein refolding"/>
    <property type="evidence" value="ECO:0007669"/>
    <property type="project" value="UniProtKB-ARBA"/>
</dbReference>
<dbReference type="InterPro" id="IPR046357">
    <property type="entry name" value="PPIase_dom_sf"/>
</dbReference>
<comment type="similarity">
    <text evidence="3 10">Belongs to the FKBP-type PPIase family.</text>
</comment>
<dbReference type="SUPFAM" id="SSF54534">
    <property type="entry name" value="FKBP-like"/>
    <property type="match status" value="1"/>
</dbReference>
<dbReference type="Pfam" id="PF00254">
    <property type="entry name" value="FKBP_C"/>
    <property type="match status" value="1"/>
</dbReference>
<dbReference type="InterPro" id="IPR001179">
    <property type="entry name" value="PPIase_FKBP_dom"/>
</dbReference>
<evidence type="ECO:0000256" key="3">
    <source>
        <dbReference type="ARBA" id="ARBA00006577"/>
    </source>
</evidence>
<dbReference type="Gene3D" id="3.10.50.40">
    <property type="match status" value="1"/>
</dbReference>
<keyword evidence="4" id="KW-0963">Cytoplasm</keyword>